<organism evidence="1 2">
    <name type="scientific">Candidatus Yanofskybacteria bacterium RIFCSPHIGHO2_01_FULL_39_8b</name>
    <dbReference type="NCBI Taxonomy" id="1802659"/>
    <lineage>
        <taxon>Bacteria</taxon>
        <taxon>Candidatus Yanofskyibacteriota</taxon>
    </lineage>
</organism>
<evidence type="ECO:0000313" key="2">
    <source>
        <dbReference type="Proteomes" id="UP000177594"/>
    </source>
</evidence>
<proteinExistence type="predicted"/>
<dbReference type="EMBL" id="MGIZ01000013">
    <property type="protein sequence ID" value="OGM99652.1"/>
    <property type="molecule type" value="Genomic_DNA"/>
</dbReference>
<accession>A0A1F8EFM3</accession>
<sequence>MPTKFKSFEELNQVMQEEKAQEGADAKNRLKNIMDQRMKDLLPGYNVKSELPEIDTISIVKNRQNDGFYVAFYPDPDKLNHFGISIFKDGTISGKIPSKFKFNHQDIYNEVTNVLDSVGLDFWYTEQQDVLNIPDWPVPEKKEKGSSPKNVSEDRRRIEFLRKQPDVLFGFTGKGGFSGYYGFVFDKFIALEHPLCENAAYFIDLEQGLTEEEKEKAKTYTGRGELMTKYWGPYNNRGKWDVFSSREAERVKHRPIDDWIPQMTEKLNTRSSLPKRQVMFESARKETL</sequence>
<protein>
    <submittedName>
        <fullName evidence="1">Uncharacterized protein</fullName>
    </submittedName>
</protein>
<reference evidence="1 2" key="1">
    <citation type="journal article" date="2016" name="Nat. Commun.">
        <title>Thousands of microbial genomes shed light on interconnected biogeochemical processes in an aquifer system.</title>
        <authorList>
            <person name="Anantharaman K."/>
            <person name="Brown C.T."/>
            <person name="Hug L.A."/>
            <person name="Sharon I."/>
            <person name="Castelle C.J."/>
            <person name="Probst A.J."/>
            <person name="Thomas B.C."/>
            <person name="Singh A."/>
            <person name="Wilkins M.J."/>
            <person name="Karaoz U."/>
            <person name="Brodie E.L."/>
            <person name="Williams K.H."/>
            <person name="Hubbard S.S."/>
            <person name="Banfield J.F."/>
        </authorList>
    </citation>
    <scope>NUCLEOTIDE SEQUENCE [LARGE SCALE GENOMIC DNA]</scope>
</reference>
<name>A0A1F8EFM3_9BACT</name>
<gene>
    <name evidence="1" type="ORF">A2817_00975</name>
</gene>
<comment type="caution">
    <text evidence="1">The sequence shown here is derived from an EMBL/GenBank/DDBJ whole genome shotgun (WGS) entry which is preliminary data.</text>
</comment>
<dbReference type="AlphaFoldDB" id="A0A1F8EFM3"/>
<dbReference type="Proteomes" id="UP000177594">
    <property type="component" value="Unassembled WGS sequence"/>
</dbReference>
<evidence type="ECO:0000313" key="1">
    <source>
        <dbReference type="EMBL" id="OGM99652.1"/>
    </source>
</evidence>